<comment type="caution">
    <text evidence="2">The sequence shown here is derived from an EMBL/GenBank/DDBJ whole genome shotgun (WGS) entry which is preliminary data.</text>
</comment>
<feature type="compositionally biased region" description="Pro residues" evidence="1">
    <location>
        <begin position="57"/>
        <end position="68"/>
    </location>
</feature>
<keyword evidence="3" id="KW-1185">Reference proteome</keyword>
<proteinExistence type="predicted"/>
<dbReference type="OrthoDB" id="5595609at2759"/>
<dbReference type="EMBL" id="MCFD01000007">
    <property type="protein sequence ID" value="ORX69673.1"/>
    <property type="molecule type" value="Genomic_DNA"/>
</dbReference>
<reference evidence="2 3" key="1">
    <citation type="submission" date="2016-07" db="EMBL/GenBank/DDBJ databases">
        <title>Pervasive Adenine N6-methylation of Active Genes in Fungi.</title>
        <authorList>
            <consortium name="DOE Joint Genome Institute"/>
            <person name="Mondo S.J."/>
            <person name="Dannebaum R.O."/>
            <person name="Kuo R.C."/>
            <person name="Labutti K."/>
            <person name="Haridas S."/>
            <person name="Kuo A."/>
            <person name="Salamov A."/>
            <person name="Ahrendt S.R."/>
            <person name="Lipzen A."/>
            <person name="Sullivan W."/>
            <person name="Andreopoulos W.B."/>
            <person name="Clum A."/>
            <person name="Lindquist E."/>
            <person name="Daum C."/>
            <person name="Ramamoorthy G.K."/>
            <person name="Gryganskyi A."/>
            <person name="Culley D."/>
            <person name="Magnuson J.K."/>
            <person name="James T.Y."/>
            <person name="O'Malley M.A."/>
            <person name="Stajich J.E."/>
            <person name="Spatafora J.W."/>
            <person name="Visel A."/>
            <person name="Grigoriev I.V."/>
        </authorList>
    </citation>
    <scope>NUCLEOTIDE SEQUENCE [LARGE SCALE GENOMIC DNA]</scope>
    <source>
        <strain evidence="2 3">ATCC 12442</strain>
    </source>
</reference>
<dbReference type="AlphaFoldDB" id="A0A1Y1W809"/>
<sequence>MIGFDKFKELKKLLGGLSLPKEPDLAVQLGLLQIFGPKNLELIIGPIIKHYWRHHPCPAPTTPTPPGPTSTAIVVPTTSSAAPPKPSATSTPPPNPYPTTTVNIYQTH</sequence>
<evidence type="ECO:0000256" key="1">
    <source>
        <dbReference type="SAM" id="MobiDB-lite"/>
    </source>
</evidence>
<gene>
    <name evidence="2" type="ORF">DL89DRAFT_267856</name>
</gene>
<feature type="compositionally biased region" description="Pro residues" evidence="1">
    <location>
        <begin position="83"/>
        <end position="97"/>
    </location>
</feature>
<protein>
    <submittedName>
        <fullName evidence="2">Uncharacterized protein</fullName>
    </submittedName>
</protein>
<dbReference type="GeneID" id="63804336"/>
<feature type="region of interest" description="Disordered" evidence="1">
    <location>
        <begin position="55"/>
        <end position="108"/>
    </location>
</feature>
<organism evidence="2 3">
    <name type="scientific">Linderina pennispora</name>
    <dbReference type="NCBI Taxonomy" id="61395"/>
    <lineage>
        <taxon>Eukaryota</taxon>
        <taxon>Fungi</taxon>
        <taxon>Fungi incertae sedis</taxon>
        <taxon>Zoopagomycota</taxon>
        <taxon>Kickxellomycotina</taxon>
        <taxon>Kickxellomycetes</taxon>
        <taxon>Kickxellales</taxon>
        <taxon>Kickxellaceae</taxon>
        <taxon>Linderina</taxon>
    </lineage>
</organism>
<evidence type="ECO:0000313" key="2">
    <source>
        <dbReference type="EMBL" id="ORX69673.1"/>
    </source>
</evidence>
<evidence type="ECO:0000313" key="3">
    <source>
        <dbReference type="Proteomes" id="UP000193922"/>
    </source>
</evidence>
<dbReference type="Proteomes" id="UP000193922">
    <property type="component" value="Unassembled WGS sequence"/>
</dbReference>
<name>A0A1Y1W809_9FUNG</name>
<accession>A0A1Y1W809</accession>
<dbReference type="RefSeq" id="XP_040743361.1">
    <property type="nucleotide sequence ID" value="XM_040887688.1"/>
</dbReference>